<accession>A0A2U9T8K6</accession>
<keyword evidence="2" id="KW-1185">Reference proteome</keyword>
<dbReference type="Proteomes" id="UP000249447">
    <property type="component" value="Chromosome"/>
</dbReference>
<dbReference type="EMBL" id="CP029843">
    <property type="protein sequence ID" value="AWV07274.1"/>
    <property type="molecule type" value="Genomic_DNA"/>
</dbReference>
<dbReference type="AlphaFoldDB" id="A0A2U9T8K6"/>
<protein>
    <submittedName>
        <fullName evidence="1">Uncharacterized protein</fullName>
    </submittedName>
</protein>
<name>A0A2U9T8K6_9GAMM</name>
<dbReference type="RefSeq" id="WP_111266379.1">
    <property type="nucleotide sequence ID" value="NZ_CP029843.1"/>
</dbReference>
<organism evidence="1 2">
    <name type="scientific">Marilutibacter maris</name>
    <dbReference type="NCBI Taxonomy" id="1605891"/>
    <lineage>
        <taxon>Bacteria</taxon>
        <taxon>Pseudomonadati</taxon>
        <taxon>Pseudomonadota</taxon>
        <taxon>Gammaproteobacteria</taxon>
        <taxon>Lysobacterales</taxon>
        <taxon>Lysobacteraceae</taxon>
        <taxon>Marilutibacter</taxon>
    </lineage>
</organism>
<sequence>MTRLFLDCEWADNLGRELVSLALVSEDGQDRFYSEVSPLPKHPNDFVRAVVYPLLDHGFHARQPIDLTRDLRAFLSRISEPCVLFDHPVDGTLFGHVLDGFDLPEAALAHLRPVPKVVTTLIAECDAVRRQIDRYFIEHPEQVNRKHHAMVDAEALRWAYCKALKVDTP</sequence>
<dbReference type="KEGG" id="lmb:C9I47_1573"/>
<dbReference type="OrthoDB" id="5954950at2"/>
<gene>
    <name evidence="1" type="ORF">C9I47_1573</name>
</gene>
<evidence type="ECO:0000313" key="1">
    <source>
        <dbReference type="EMBL" id="AWV07274.1"/>
    </source>
</evidence>
<dbReference type="GO" id="GO:0003676">
    <property type="term" value="F:nucleic acid binding"/>
    <property type="evidence" value="ECO:0007669"/>
    <property type="project" value="InterPro"/>
</dbReference>
<evidence type="ECO:0000313" key="2">
    <source>
        <dbReference type="Proteomes" id="UP000249447"/>
    </source>
</evidence>
<dbReference type="InterPro" id="IPR036397">
    <property type="entry name" value="RNaseH_sf"/>
</dbReference>
<proteinExistence type="predicted"/>
<reference evidence="1 2" key="1">
    <citation type="submission" date="2018-05" db="EMBL/GenBank/DDBJ databases">
        <title>The complete genome of Lysobacter maris HZ9B, a marine bacterium antagonistic against terrestrial plant pathogens.</title>
        <authorList>
            <person name="Zhang X.-Q."/>
        </authorList>
    </citation>
    <scope>NUCLEOTIDE SEQUENCE [LARGE SCALE GENOMIC DNA]</scope>
    <source>
        <strain evidence="1 2">HZ9B</strain>
    </source>
</reference>
<dbReference type="Gene3D" id="3.30.420.10">
    <property type="entry name" value="Ribonuclease H-like superfamily/Ribonuclease H"/>
    <property type="match status" value="1"/>
</dbReference>